<dbReference type="PANTHER" id="PTHR46111">
    <property type="entry name" value="RIBOSOMAL RNA SMALL SUBUNIT METHYLTRANSFERASE I"/>
    <property type="match status" value="1"/>
</dbReference>
<keyword evidence="2 6" id="KW-0698">rRNA processing</keyword>
<dbReference type="Gene3D" id="3.40.1010.10">
    <property type="entry name" value="Cobalt-precorrin-4 Transmethylase, Domain 1"/>
    <property type="match status" value="1"/>
</dbReference>
<dbReference type="InterPro" id="IPR014777">
    <property type="entry name" value="4pyrrole_Mease_sub1"/>
</dbReference>
<comment type="function">
    <text evidence="6">Catalyzes the 2'-O-methylation of the ribose of cytidine 1402 (C1402) in 16S rRNA.</text>
</comment>
<organism evidence="9 10">
    <name type="scientific">Psychrobacter namhaensis</name>
    <dbReference type="NCBI Taxonomy" id="292734"/>
    <lineage>
        <taxon>Bacteria</taxon>
        <taxon>Pseudomonadati</taxon>
        <taxon>Pseudomonadota</taxon>
        <taxon>Gammaproteobacteria</taxon>
        <taxon>Moraxellales</taxon>
        <taxon>Moraxellaceae</taxon>
        <taxon>Psychrobacter</taxon>
    </lineage>
</organism>
<dbReference type="Pfam" id="PF00590">
    <property type="entry name" value="TP_methylase"/>
    <property type="match status" value="1"/>
</dbReference>
<evidence type="ECO:0000313" key="9">
    <source>
        <dbReference type="EMBL" id="MFK4001426.1"/>
    </source>
</evidence>
<dbReference type="PROSITE" id="PS01296">
    <property type="entry name" value="RSMI"/>
    <property type="match status" value="1"/>
</dbReference>
<dbReference type="InterPro" id="IPR008189">
    <property type="entry name" value="rRNA_ssu_MeTfrase_I"/>
</dbReference>
<gene>
    <name evidence="6 9" type="primary">rsmI</name>
    <name evidence="9" type="ORF">ACI2I3_08785</name>
</gene>
<dbReference type="EMBL" id="JBJDPD010000015">
    <property type="protein sequence ID" value="MFK4001426.1"/>
    <property type="molecule type" value="Genomic_DNA"/>
</dbReference>
<evidence type="ECO:0000256" key="1">
    <source>
        <dbReference type="ARBA" id="ARBA00022490"/>
    </source>
</evidence>
<comment type="catalytic activity">
    <reaction evidence="6">
        <text>cytidine(1402) in 16S rRNA + S-adenosyl-L-methionine = 2'-O-methylcytidine(1402) in 16S rRNA + S-adenosyl-L-homocysteine + H(+)</text>
        <dbReference type="Rhea" id="RHEA:42924"/>
        <dbReference type="Rhea" id="RHEA-COMP:10285"/>
        <dbReference type="Rhea" id="RHEA-COMP:10286"/>
        <dbReference type="ChEBI" id="CHEBI:15378"/>
        <dbReference type="ChEBI" id="CHEBI:57856"/>
        <dbReference type="ChEBI" id="CHEBI:59789"/>
        <dbReference type="ChEBI" id="CHEBI:74495"/>
        <dbReference type="ChEBI" id="CHEBI:82748"/>
        <dbReference type="EC" id="2.1.1.198"/>
    </reaction>
</comment>
<comment type="caution">
    <text evidence="9">The sequence shown here is derived from an EMBL/GenBank/DDBJ whole genome shotgun (WGS) entry which is preliminary data.</text>
</comment>
<feature type="domain" description="RsmI HTH" evidence="8">
    <location>
        <begin position="272"/>
        <end position="313"/>
    </location>
</feature>
<dbReference type="InterPro" id="IPR000878">
    <property type="entry name" value="4pyrrol_Mease"/>
</dbReference>
<evidence type="ECO:0000256" key="2">
    <source>
        <dbReference type="ARBA" id="ARBA00022552"/>
    </source>
</evidence>
<dbReference type="Pfam" id="PF23016">
    <property type="entry name" value="RsmI_C"/>
    <property type="match status" value="1"/>
</dbReference>
<evidence type="ECO:0000256" key="6">
    <source>
        <dbReference type="HAMAP-Rule" id="MF_01877"/>
    </source>
</evidence>
<proteinExistence type="inferred from homology"/>
<dbReference type="CDD" id="cd11648">
    <property type="entry name" value="RsmI"/>
    <property type="match status" value="1"/>
</dbReference>
<evidence type="ECO:0000256" key="3">
    <source>
        <dbReference type="ARBA" id="ARBA00022603"/>
    </source>
</evidence>
<dbReference type="SUPFAM" id="SSF53790">
    <property type="entry name" value="Tetrapyrrole methylase"/>
    <property type="match status" value="1"/>
</dbReference>
<comment type="similarity">
    <text evidence="6">Belongs to the methyltransferase superfamily. RsmI family.</text>
</comment>
<evidence type="ECO:0000259" key="8">
    <source>
        <dbReference type="Pfam" id="PF23016"/>
    </source>
</evidence>
<feature type="domain" description="Tetrapyrrole methylase" evidence="7">
    <location>
        <begin position="11"/>
        <end position="240"/>
    </location>
</feature>
<dbReference type="Proteomes" id="UP001620234">
    <property type="component" value="Unassembled WGS sequence"/>
</dbReference>
<dbReference type="GO" id="GO:0032259">
    <property type="term" value="P:methylation"/>
    <property type="evidence" value="ECO:0007669"/>
    <property type="project" value="UniProtKB-KW"/>
</dbReference>
<evidence type="ECO:0000259" key="7">
    <source>
        <dbReference type="Pfam" id="PF00590"/>
    </source>
</evidence>
<dbReference type="EC" id="2.1.1.198" evidence="6"/>
<keyword evidence="10" id="KW-1185">Reference proteome</keyword>
<evidence type="ECO:0000313" key="10">
    <source>
        <dbReference type="Proteomes" id="UP001620234"/>
    </source>
</evidence>
<sequence length="315" mass="33646">MSIPTAMPACLYIVATPIGNLTDMTPHAIDILKQVAIIACEDTRTSGKLLSHFGIDTKGGKTDDTKDLLSHDADHDADTTPKQKGHNKLWAYHEHNSAVQTPKIIEMIGQGYSVALISDAGTPLVSDPGYQLVQAAHAAGVTVSPIVGASAAIAALSVAGLPSDRFSFIGFLPAKAHGRQKQLATLDTRTETLIFYEAPHRIVASLEDMATIFGAEREVTFCRELTKTFETVHKSTLGNLVDFVKADDNQQRGEIVVVVAGVSAAKDADDISTHDALLQRLLEDLSVKKAAALAADITGVKKNALYQRLLALQAE</sequence>
<protein>
    <recommendedName>
        <fullName evidence="6">Ribosomal RNA small subunit methyltransferase I</fullName>
        <ecNumber evidence="6">2.1.1.198</ecNumber>
    </recommendedName>
    <alternativeName>
        <fullName evidence="6">16S rRNA 2'-O-ribose C1402 methyltransferase</fullName>
    </alternativeName>
    <alternativeName>
        <fullName evidence="6">rRNA (cytidine-2'-O-)-methyltransferase RsmI</fullName>
    </alternativeName>
</protein>
<evidence type="ECO:0000256" key="5">
    <source>
        <dbReference type="ARBA" id="ARBA00022691"/>
    </source>
</evidence>
<keyword evidence="1 6" id="KW-0963">Cytoplasm</keyword>
<dbReference type="Gene3D" id="3.30.950.10">
    <property type="entry name" value="Methyltransferase, Cobalt-precorrin-4 Transmethylase, Domain 2"/>
    <property type="match status" value="1"/>
</dbReference>
<dbReference type="InterPro" id="IPR053910">
    <property type="entry name" value="RsmI_HTH"/>
</dbReference>
<dbReference type="PANTHER" id="PTHR46111:SF1">
    <property type="entry name" value="RIBOSOMAL RNA SMALL SUBUNIT METHYLTRANSFERASE I"/>
    <property type="match status" value="1"/>
</dbReference>
<dbReference type="RefSeq" id="WP_230709870.1">
    <property type="nucleotide sequence ID" value="NZ_JBJDPD010000015.1"/>
</dbReference>
<accession>A0ABW8L941</accession>
<comment type="subcellular location">
    <subcellularLocation>
        <location evidence="6">Cytoplasm</location>
    </subcellularLocation>
</comment>
<dbReference type="PIRSF" id="PIRSF005917">
    <property type="entry name" value="MTase_YraL"/>
    <property type="match status" value="1"/>
</dbReference>
<keyword evidence="4 6" id="KW-0808">Transferase</keyword>
<name>A0ABW8L941_9GAMM</name>
<evidence type="ECO:0000256" key="4">
    <source>
        <dbReference type="ARBA" id="ARBA00022679"/>
    </source>
</evidence>
<keyword evidence="3 6" id="KW-0489">Methyltransferase</keyword>
<dbReference type="NCBIfam" id="TIGR00096">
    <property type="entry name" value="16S rRNA (cytidine(1402)-2'-O)-methyltransferase"/>
    <property type="match status" value="1"/>
</dbReference>
<dbReference type="InterPro" id="IPR014776">
    <property type="entry name" value="4pyrrole_Mease_sub2"/>
</dbReference>
<dbReference type="InterPro" id="IPR018063">
    <property type="entry name" value="SAM_MeTrfase_RsmI_CS"/>
</dbReference>
<reference evidence="9 10" key="1">
    <citation type="submission" date="2024-11" db="EMBL/GenBank/DDBJ databases">
        <title>The Natural Products Discovery Center: Release of the First 8490 Sequenced Strains for Exploring Actinobacteria Biosynthetic Diversity.</title>
        <authorList>
            <person name="Kalkreuter E."/>
            <person name="Kautsar S.A."/>
            <person name="Yang D."/>
            <person name="Bader C.D."/>
            <person name="Teijaro C.N."/>
            <person name="Fluegel L."/>
            <person name="Davis C.M."/>
            <person name="Simpson J.R."/>
            <person name="Lauterbach L."/>
            <person name="Steele A.D."/>
            <person name="Gui C."/>
            <person name="Meng S."/>
            <person name="Li G."/>
            <person name="Viehrig K."/>
            <person name="Ye F."/>
            <person name="Su P."/>
            <person name="Kiefer A.F."/>
            <person name="Nichols A."/>
            <person name="Cepeda A.J."/>
            <person name="Yan W."/>
            <person name="Fan B."/>
            <person name="Jiang Y."/>
            <person name="Adhikari A."/>
            <person name="Zheng C.-J."/>
            <person name="Schuster L."/>
            <person name="Cowan T.M."/>
            <person name="Smanski M.J."/>
            <person name="Chevrette M.G."/>
            <person name="De Carvalho L.P.S."/>
            <person name="Shen B."/>
        </authorList>
    </citation>
    <scope>NUCLEOTIDE SEQUENCE [LARGE SCALE GENOMIC DNA]</scope>
    <source>
        <strain evidence="9 10">NPDC077433</strain>
    </source>
</reference>
<dbReference type="HAMAP" id="MF_01877">
    <property type="entry name" value="16SrRNA_methyltr_I"/>
    <property type="match status" value="1"/>
</dbReference>
<keyword evidence="5 6" id="KW-0949">S-adenosyl-L-methionine</keyword>
<dbReference type="GO" id="GO:0008168">
    <property type="term" value="F:methyltransferase activity"/>
    <property type="evidence" value="ECO:0007669"/>
    <property type="project" value="UniProtKB-KW"/>
</dbReference>
<dbReference type="InterPro" id="IPR035996">
    <property type="entry name" value="4pyrrol_Methylase_sf"/>
</dbReference>